<reference evidence="3 4" key="1">
    <citation type="submission" date="2020-10" db="EMBL/GenBank/DDBJ databases">
        <title>Sequencing the genomes of 1000 actinobacteria strains.</title>
        <authorList>
            <person name="Klenk H.-P."/>
        </authorList>
    </citation>
    <scope>NUCLEOTIDE SEQUENCE [LARGE SCALE GENOMIC DNA]</scope>
    <source>
        <strain evidence="3 4">DSM 15474</strain>
    </source>
</reference>
<evidence type="ECO:0000256" key="1">
    <source>
        <dbReference type="ARBA" id="ARBA00022559"/>
    </source>
</evidence>
<feature type="domain" description="AB hydrolase-1" evidence="2">
    <location>
        <begin position="37"/>
        <end position="275"/>
    </location>
</feature>
<evidence type="ECO:0000259" key="2">
    <source>
        <dbReference type="Pfam" id="PF00561"/>
    </source>
</evidence>
<name>A0ABR9J9K9_9MICC</name>
<dbReference type="InterPro" id="IPR000073">
    <property type="entry name" value="AB_hydrolase_1"/>
</dbReference>
<proteinExistence type="predicted"/>
<dbReference type="PRINTS" id="PR00412">
    <property type="entry name" value="EPOXHYDRLASE"/>
</dbReference>
<dbReference type="EMBL" id="JADBEE010000002">
    <property type="protein sequence ID" value="MBE1515692.1"/>
    <property type="molecule type" value="Genomic_DNA"/>
</dbReference>
<comment type="caution">
    <text evidence="3">The sequence shown here is derived from an EMBL/GenBank/DDBJ whole genome shotgun (WGS) entry which is preliminary data.</text>
</comment>
<sequence length="288" mass="31451">MSDTSEPAENAVPSKYTVESSNEVHLHIEDHGGEGRPVVLIHGWPLTSESWDAQVDVLIAAGFHVVTYDRRGFGGSATPESGYDYDAFADDLRSVLEDLDLEDATLVGFSMGGGEVARYASRHGMQRLHSVVFASAVPPALMQSEQNPDGPLDEETFQQMRDGLEQDPESFYDQFVTNFLSAQGELMVSEGEHAEVLALARQADQRAALGAMDAWARTDFRSDLESVTVPALILHGDSDAVVPFEGSGRRTHESLRDAELVLIEGAPHGVNVSHPDEFNRGLIEFLVR</sequence>
<dbReference type="Pfam" id="PF00561">
    <property type="entry name" value="Abhydrolase_1"/>
    <property type="match status" value="1"/>
</dbReference>
<accession>A0ABR9J9K9</accession>
<evidence type="ECO:0000313" key="4">
    <source>
        <dbReference type="Proteomes" id="UP000636579"/>
    </source>
</evidence>
<dbReference type="Gene3D" id="3.40.50.1820">
    <property type="entry name" value="alpha/beta hydrolase"/>
    <property type="match status" value="1"/>
</dbReference>
<protein>
    <submittedName>
        <fullName evidence="3">Pimeloyl-ACP methyl ester carboxylesterase</fullName>
    </submittedName>
</protein>
<dbReference type="InterPro" id="IPR000639">
    <property type="entry name" value="Epox_hydrolase-like"/>
</dbReference>
<dbReference type="RefSeq" id="WP_192592495.1">
    <property type="nucleotide sequence ID" value="NZ_JADBEE010000002.1"/>
</dbReference>
<dbReference type="SUPFAM" id="SSF53474">
    <property type="entry name" value="alpha/beta-Hydrolases"/>
    <property type="match status" value="1"/>
</dbReference>
<evidence type="ECO:0000313" key="3">
    <source>
        <dbReference type="EMBL" id="MBE1515692.1"/>
    </source>
</evidence>
<keyword evidence="1" id="KW-0560">Oxidoreductase</keyword>
<keyword evidence="4" id="KW-1185">Reference proteome</keyword>
<dbReference type="PANTHER" id="PTHR43433">
    <property type="entry name" value="HYDROLASE, ALPHA/BETA FOLD FAMILY PROTEIN"/>
    <property type="match status" value="1"/>
</dbReference>
<gene>
    <name evidence="3" type="ORF">H4W26_002484</name>
</gene>
<dbReference type="InterPro" id="IPR050471">
    <property type="entry name" value="AB_hydrolase"/>
</dbReference>
<dbReference type="Proteomes" id="UP000636579">
    <property type="component" value="Unassembled WGS sequence"/>
</dbReference>
<dbReference type="InterPro" id="IPR029058">
    <property type="entry name" value="AB_hydrolase_fold"/>
</dbReference>
<keyword evidence="1" id="KW-0575">Peroxidase</keyword>
<organism evidence="3 4">
    <name type="scientific">Nesterenkonia halotolerans</name>
    <dbReference type="NCBI Taxonomy" id="225325"/>
    <lineage>
        <taxon>Bacteria</taxon>
        <taxon>Bacillati</taxon>
        <taxon>Actinomycetota</taxon>
        <taxon>Actinomycetes</taxon>
        <taxon>Micrococcales</taxon>
        <taxon>Micrococcaceae</taxon>
        <taxon>Nesterenkonia</taxon>
    </lineage>
</organism>
<dbReference type="PRINTS" id="PR00111">
    <property type="entry name" value="ABHYDROLASE"/>
</dbReference>
<dbReference type="PANTHER" id="PTHR43433:SF4">
    <property type="entry name" value="NON-HEME CHLOROPEROXIDASE-RELATED"/>
    <property type="match status" value="1"/>
</dbReference>